<proteinExistence type="predicted"/>
<sequence length="151" mass="17608">MEKDEPSQAVSLSDQFSPFTEHALFSPNFSPNTFLASQEQQQTSPPLIPIKPQYPLKIAIPLTPPIDQQQLQYMQRSSSSNSGRINQDRCQFRLLADSNNNKRVLPLNKRDGKRMRIDWIRGRSRLIWGRTHKGIRGIWRKCRGVEIFRFE</sequence>
<dbReference type="AlphaFoldDB" id="A0A5J4UFD3"/>
<feature type="compositionally biased region" description="Polar residues" evidence="1">
    <location>
        <begin position="30"/>
        <end position="45"/>
    </location>
</feature>
<gene>
    <name evidence="2" type="ORF">EZS28_036199</name>
</gene>
<evidence type="ECO:0000256" key="1">
    <source>
        <dbReference type="SAM" id="MobiDB-lite"/>
    </source>
</evidence>
<evidence type="ECO:0000313" key="3">
    <source>
        <dbReference type="Proteomes" id="UP000324800"/>
    </source>
</evidence>
<protein>
    <submittedName>
        <fullName evidence="2">Uncharacterized protein</fullName>
    </submittedName>
</protein>
<reference evidence="2 3" key="1">
    <citation type="submission" date="2019-03" db="EMBL/GenBank/DDBJ databases">
        <title>Single cell metagenomics reveals metabolic interactions within the superorganism composed of flagellate Streblomastix strix and complex community of Bacteroidetes bacteria on its surface.</title>
        <authorList>
            <person name="Treitli S.C."/>
            <person name="Kolisko M."/>
            <person name="Husnik F."/>
            <person name="Keeling P."/>
            <person name="Hampl V."/>
        </authorList>
    </citation>
    <scope>NUCLEOTIDE SEQUENCE [LARGE SCALE GENOMIC DNA]</scope>
    <source>
        <strain evidence="2">ST1C</strain>
    </source>
</reference>
<comment type="caution">
    <text evidence="2">The sequence shown here is derived from an EMBL/GenBank/DDBJ whole genome shotgun (WGS) entry which is preliminary data.</text>
</comment>
<evidence type="ECO:0000313" key="2">
    <source>
        <dbReference type="EMBL" id="KAA6368275.1"/>
    </source>
</evidence>
<name>A0A5J4UFD3_9EUKA</name>
<dbReference type="EMBL" id="SNRW01017510">
    <property type="protein sequence ID" value="KAA6368275.1"/>
    <property type="molecule type" value="Genomic_DNA"/>
</dbReference>
<dbReference type="Proteomes" id="UP000324800">
    <property type="component" value="Unassembled WGS sequence"/>
</dbReference>
<feature type="region of interest" description="Disordered" evidence="1">
    <location>
        <begin position="30"/>
        <end position="50"/>
    </location>
</feature>
<organism evidence="2 3">
    <name type="scientific">Streblomastix strix</name>
    <dbReference type="NCBI Taxonomy" id="222440"/>
    <lineage>
        <taxon>Eukaryota</taxon>
        <taxon>Metamonada</taxon>
        <taxon>Preaxostyla</taxon>
        <taxon>Oxymonadida</taxon>
        <taxon>Streblomastigidae</taxon>
        <taxon>Streblomastix</taxon>
    </lineage>
</organism>
<accession>A0A5J4UFD3</accession>